<dbReference type="SUPFAM" id="SSF51338">
    <property type="entry name" value="Composite domain of metallo-dependent hydrolases"/>
    <property type="match status" value="1"/>
</dbReference>
<sequence>MTDLVLSGGLLVDGTGAPARLADVAISGGHVSAVGSVGPATRTIDVSGRVVAPGFVDLHSHSDVTLLSNPSAPSKVRQGVTTEVVGNCGLGTFPFGGSVGELRGAVSFLDRDPAVAWDWTDFVGYVAALSAAGPAVNVAALVAHIPLRLASGGDLVRLRGLLADALAAGAAGASTGLAYAPLHDVGEDELVAIGETVAAADRLFAWHLRDYADELLPSVEQAVRVAERTGCRTQISHLVGVGRRNWGKVKLALDRVDEALNRGIDVGVDIYPYLAGSTVLAQLLPDLDDHPLEWSDITLATGVPDELVGRTIADLDGDGADVVRTLVAAHPTATMIAGGRSADDLLAVLTHPAAVVGSDGFALDAAGPTGEGLTHPRSYGCYPRLLTDYVGAGRSTLEQAIAKCTSLPARRIGLTDRGAVAEGYAADLVVLDLERLADRSTYVTPHAYPEGVELVIVNGSVVVHNEDHASTPAGVVLRLKQDRRQSWHE</sequence>
<feature type="domain" description="Amidohydrolase 3" evidence="1">
    <location>
        <begin position="256"/>
        <end position="463"/>
    </location>
</feature>
<name>A0ABV7YE12_9ACTN</name>
<dbReference type="EMBL" id="JBHRZH010000017">
    <property type="protein sequence ID" value="MFC3763039.1"/>
    <property type="molecule type" value="Genomic_DNA"/>
</dbReference>
<dbReference type="InterPro" id="IPR050378">
    <property type="entry name" value="Metallo-dep_Hydrolases_sf"/>
</dbReference>
<dbReference type="Gene3D" id="2.30.40.10">
    <property type="entry name" value="Urease, subunit C, domain 1"/>
    <property type="match status" value="1"/>
</dbReference>
<keyword evidence="3" id="KW-1185">Reference proteome</keyword>
<evidence type="ECO:0000313" key="3">
    <source>
        <dbReference type="Proteomes" id="UP001595699"/>
    </source>
</evidence>
<comment type="caution">
    <text evidence="2">The sequence shown here is derived from an EMBL/GenBank/DDBJ whole genome shotgun (WGS) entry which is preliminary data.</text>
</comment>
<dbReference type="Gene3D" id="3.30.1490.130">
    <property type="entry name" value="D-aminoacylase. Domain 3"/>
    <property type="match status" value="1"/>
</dbReference>
<dbReference type="InterPro" id="IPR032466">
    <property type="entry name" value="Metal_Hydrolase"/>
</dbReference>
<dbReference type="InterPro" id="IPR013108">
    <property type="entry name" value="Amidohydro_3"/>
</dbReference>
<dbReference type="InterPro" id="IPR011059">
    <property type="entry name" value="Metal-dep_hydrolase_composite"/>
</dbReference>
<dbReference type="SUPFAM" id="SSF51556">
    <property type="entry name" value="Metallo-dependent hydrolases"/>
    <property type="match status" value="1"/>
</dbReference>
<dbReference type="PANTHER" id="PTHR11647:SF1">
    <property type="entry name" value="COLLAPSIN RESPONSE MEDIATOR PROTEIN"/>
    <property type="match status" value="1"/>
</dbReference>
<protein>
    <submittedName>
        <fullName evidence="2">Amidohydrolase family protein</fullName>
    </submittedName>
</protein>
<dbReference type="PANTHER" id="PTHR11647">
    <property type="entry name" value="HYDRANTOINASE/DIHYDROPYRIMIDINASE FAMILY MEMBER"/>
    <property type="match status" value="1"/>
</dbReference>
<dbReference type="Gene3D" id="3.20.20.140">
    <property type="entry name" value="Metal-dependent hydrolases"/>
    <property type="match status" value="1"/>
</dbReference>
<gene>
    <name evidence="2" type="ORF">ACFOUW_19515</name>
</gene>
<evidence type="ECO:0000313" key="2">
    <source>
        <dbReference type="EMBL" id="MFC3763039.1"/>
    </source>
</evidence>
<feature type="domain" description="Amidohydrolase 3" evidence="1">
    <location>
        <begin position="42"/>
        <end position="199"/>
    </location>
</feature>
<proteinExistence type="predicted"/>
<organism evidence="2 3">
    <name type="scientific">Tenggerimyces flavus</name>
    <dbReference type="NCBI Taxonomy" id="1708749"/>
    <lineage>
        <taxon>Bacteria</taxon>
        <taxon>Bacillati</taxon>
        <taxon>Actinomycetota</taxon>
        <taxon>Actinomycetes</taxon>
        <taxon>Propionibacteriales</taxon>
        <taxon>Nocardioidaceae</taxon>
        <taxon>Tenggerimyces</taxon>
    </lineage>
</organism>
<dbReference type="RefSeq" id="WP_205119875.1">
    <property type="nucleotide sequence ID" value="NZ_JAFBCM010000001.1"/>
</dbReference>
<reference evidence="3" key="1">
    <citation type="journal article" date="2019" name="Int. J. Syst. Evol. Microbiol.">
        <title>The Global Catalogue of Microorganisms (GCM) 10K type strain sequencing project: providing services to taxonomists for standard genome sequencing and annotation.</title>
        <authorList>
            <consortium name="The Broad Institute Genomics Platform"/>
            <consortium name="The Broad Institute Genome Sequencing Center for Infectious Disease"/>
            <person name="Wu L."/>
            <person name="Ma J."/>
        </authorList>
    </citation>
    <scope>NUCLEOTIDE SEQUENCE [LARGE SCALE GENOMIC DNA]</scope>
    <source>
        <strain evidence="3">CGMCC 4.7241</strain>
    </source>
</reference>
<dbReference type="Proteomes" id="UP001595699">
    <property type="component" value="Unassembled WGS sequence"/>
</dbReference>
<accession>A0ABV7YE12</accession>
<dbReference type="Pfam" id="PF07969">
    <property type="entry name" value="Amidohydro_3"/>
    <property type="match status" value="2"/>
</dbReference>
<evidence type="ECO:0000259" key="1">
    <source>
        <dbReference type="Pfam" id="PF07969"/>
    </source>
</evidence>
<dbReference type="InterPro" id="IPR023100">
    <property type="entry name" value="D-aminoacylase_insert_dom_sf"/>
</dbReference>